<proteinExistence type="predicted"/>
<dbReference type="RefSeq" id="WP_014217160.1">
    <property type="nucleotide sequence ID" value="NZ_LWBO01000084.1"/>
</dbReference>
<dbReference type="Gene3D" id="1.10.10.60">
    <property type="entry name" value="Homeodomain-like"/>
    <property type="match status" value="1"/>
</dbReference>
<evidence type="ECO:0000313" key="2">
    <source>
        <dbReference type="EMBL" id="OQP39078.1"/>
    </source>
</evidence>
<dbReference type="GO" id="GO:0003677">
    <property type="term" value="F:DNA binding"/>
    <property type="evidence" value="ECO:0007669"/>
    <property type="project" value="UniProtKB-KW"/>
</dbReference>
<sequence length="274" mass="31789">MERSEQSYNNYKIPVPIAFENVFSHFYIAENRTCQSITKTLLPSYQTIMVFSFGATPSLISQQGTKIEIEKCLVLGPIKQALLYTLPVNAEILVANFKDDAFYRFFGNAILSDHLPIHPDELLEENCFTDLWFALQKMDNSKERVEFILEFCKPYLRNPNTTSQLLSTGTNEVLSPIKEIAEKTGQSERNIQLHQKKHFGYSAKEKNRYIRFIKAVETVQRIASSSSKADWFEVIEQCGYYDQSQLIHDFRHFLNLSPTKFLKFQQEICQAKPE</sequence>
<dbReference type="Proteomes" id="UP000192277">
    <property type="component" value="Unassembled WGS sequence"/>
</dbReference>
<dbReference type="EMBL" id="LWBO01000084">
    <property type="protein sequence ID" value="OQP39078.1"/>
    <property type="molecule type" value="Genomic_DNA"/>
</dbReference>
<reference evidence="2 3" key="1">
    <citation type="submission" date="2016-04" db="EMBL/GenBank/DDBJ databases">
        <authorList>
            <person name="Chen L."/>
            <person name="Zhuang W."/>
            <person name="Wang G."/>
        </authorList>
    </citation>
    <scope>NUCLEOTIDE SEQUENCE [LARGE SCALE GENOMIC DNA]</scope>
    <source>
        <strain evidence="3">GR20</strain>
    </source>
</reference>
<dbReference type="PROSITE" id="PS01124">
    <property type="entry name" value="HTH_ARAC_FAMILY_2"/>
    <property type="match status" value="1"/>
</dbReference>
<keyword evidence="3" id="KW-1185">Reference proteome</keyword>
<feature type="domain" description="HTH araC/xylS-type" evidence="1">
    <location>
        <begin position="160"/>
        <end position="264"/>
    </location>
</feature>
<evidence type="ECO:0000259" key="1">
    <source>
        <dbReference type="PROSITE" id="PS01124"/>
    </source>
</evidence>
<evidence type="ECO:0000313" key="3">
    <source>
        <dbReference type="Proteomes" id="UP000192277"/>
    </source>
</evidence>
<name>A0ABX3NLV0_9BACT</name>
<comment type="caution">
    <text evidence="2">The sequence shown here is derived from an EMBL/GenBank/DDBJ whole genome shotgun (WGS) entry which is preliminary data.</text>
</comment>
<dbReference type="InterPro" id="IPR018060">
    <property type="entry name" value="HTH_AraC"/>
</dbReference>
<organism evidence="2 3">
    <name type="scientific">Niastella koreensis</name>
    <dbReference type="NCBI Taxonomy" id="354356"/>
    <lineage>
        <taxon>Bacteria</taxon>
        <taxon>Pseudomonadati</taxon>
        <taxon>Bacteroidota</taxon>
        <taxon>Chitinophagia</taxon>
        <taxon>Chitinophagales</taxon>
        <taxon>Chitinophagaceae</taxon>
        <taxon>Niastella</taxon>
    </lineage>
</organism>
<accession>A0ABX3NLV0</accession>
<gene>
    <name evidence="2" type="ORF">A4D02_17230</name>
</gene>
<protein>
    <submittedName>
        <fullName evidence="2">DNA-binding protein</fullName>
    </submittedName>
</protein>
<keyword evidence="2" id="KW-0238">DNA-binding</keyword>